<keyword evidence="2" id="KW-0472">Membrane</keyword>
<dbReference type="AlphaFoldDB" id="A0A4R4N3A0"/>
<evidence type="ECO:0000256" key="1">
    <source>
        <dbReference type="SAM" id="MobiDB-lite"/>
    </source>
</evidence>
<dbReference type="PANTHER" id="PTHR38588:SF1">
    <property type="entry name" value="BLL0334 PROTEIN"/>
    <property type="match status" value="1"/>
</dbReference>
<protein>
    <submittedName>
        <fullName evidence="3">Carbon monoxide dehydrogenase</fullName>
    </submittedName>
</protein>
<feature type="region of interest" description="Disordered" evidence="1">
    <location>
        <begin position="149"/>
        <end position="169"/>
    </location>
</feature>
<keyword evidence="2" id="KW-0812">Transmembrane</keyword>
<dbReference type="EMBL" id="SMJZ01000117">
    <property type="protein sequence ID" value="TDC03231.1"/>
    <property type="molecule type" value="Genomic_DNA"/>
</dbReference>
<keyword evidence="4" id="KW-1185">Reference proteome</keyword>
<dbReference type="Pfam" id="PF06240">
    <property type="entry name" value="COXG"/>
    <property type="match status" value="1"/>
</dbReference>
<keyword evidence="2" id="KW-1133">Transmembrane helix</keyword>
<reference evidence="3 4" key="1">
    <citation type="submission" date="2019-02" db="EMBL/GenBank/DDBJ databases">
        <title>Draft genome sequences of novel Actinobacteria.</title>
        <authorList>
            <person name="Sahin N."/>
            <person name="Ay H."/>
            <person name="Saygin H."/>
        </authorList>
    </citation>
    <scope>NUCLEOTIDE SEQUENCE [LARGE SCALE GENOMIC DNA]</scope>
    <source>
        <strain evidence="3 4">KC201</strain>
    </source>
</reference>
<evidence type="ECO:0000256" key="2">
    <source>
        <dbReference type="SAM" id="Phobius"/>
    </source>
</evidence>
<proteinExistence type="predicted"/>
<sequence length="225" mass="23199">MKVGGSAVIGVQRDQVWTALQDPAVLVRTIPGCERLEESGHDTYRMTVNAGVASIKGVYQGEVALTDPLAPESFTLRARGQGAPGTVDATVTVRLTEIDGGTRVDYDADAVIGGMIGGVGQRMLGSVARRTAGEFFSAVEEHLLAPAPTADTATDDSGGPGVPEPEAATVGAVRPAGAVHERPAKARTETRPWVMLASFGMGAGVAVGGVVLGWLLGRGSRRRTP</sequence>
<dbReference type="Gene3D" id="3.30.530.20">
    <property type="match status" value="1"/>
</dbReference>
<name>A0A4R4N3A0_9ACTN</name>
<dbReference type="RefSeq" id="WP_132336266.1">
    <property type="nucleotide sequence ID" value="NZ_SMJZ01000117.1"/>
</dbReference>
<organism evidence="3 4">
    <name type="scientific">Nonomuraea longispora</name>
    <dbReference type="NCBI Taxonomy" id="1848320"/>
    <lineage>
        <taxon>Bacteria</taxon>
        <taxon>Bacillati</taxon>
        <taxon>Actinomycetota</taxon>
        <taxon>Actinomycetes</taxon>
        <taxon>Streptosporangiales</taxon>
        <taxon>Streptosporangiaceae</taxon>
        <taxon>Nonomuraea</taxon>
    </lineage>
</organism>
<dbReference type="InterPro" id="IPR023393">
    <property type="entry name" value="START-like_dom_sf"/>
</dbReference>
<comment type="caution">
    <text evidence="3">The sequence shown here is derived from an EMBL/GenBank/DDBJ whole genome shotgun (WGS) entry which is preliminary data.</text>
</comment>
<feature type="transmembrane region" description="Helical" evidence="2">
    <location>
        <begin position="193"/>
        <end position="216"/>
    </location>
</feature>
<dbReference type="Proteomes" id="UP000295157">
    <property type="component" value="Unassembled WGS sequence"/>
</dbReference>
<dbReference type="InterPro" id="IPR010419">
    <property type="entry name" value="CO_DH_gsu"/>
</dbReference>
<dbReference type="SUPFAM" id="SSF55961">
    <property type="entry name" value="Bet v1-like"/>
    <property type="match status" value="1"/>
</dbReference>
<accession>A0A4R4N3A0</accession>
<dbReference type="OrthoDB" id="9787428at2"/>
<evidence type="ECO:0000313" key="3">
    <source>
        <dbReference type="EMBL" id="TDC03231.1"/>
    </source>
</evidence>
<gene>
    <name evidence="3" type="ORF">E1267_27065</name>
</gene>
<dbReference type="PANTHER" id="PTHR38588">
    <property type="entry name" value="BLL0334 PROTEIN"/>
    <property type="match status" value="1"/>
</dbReference>
<evidence type="ECO:0000313" key="4">
    <source>
        <dbReference type="Proteomes" id="UP000295157"/>
    </source>
</evidence>
<dbReference type="CDD" id="cd05018">
    <property type="entry name" value="CoxG"/>
    <property type="match status" value="1"/>
</dbReference>